<feature type="transmembrane region" description="Helical" evidence="1">
    <location>
        <begin position="82"/>
        <end position="100"/>
    </location>
</feature>
<feature type="transmembrane region" description="Helical" evidence="1">
    <location>
        <begin position="120"/>
        <end position="144"/>
    </location>
</feature>
<evidence type="ECO:0000313" key="2">
    <source>
        <dbReference type="EMBL" id="MBD1394149.1"/>
    </source>
</evidence>
<evidence type="ECO:0000256" key="1">
    <source>
        <dbReference type="SAM" id="Phobius"/>
    </source>
</evidence>
<accession>A0A926S3E4</accession>
<reference evidence="2" key="1">
    <citation type="submission" date="2020-09" db="EMBL/GenBank/DDBJ databases">
        <title>Novel species of Mucilaginibacter isolated from a glacier on the Tibetan Plateau.</title>
        <authorList>
            <person name="Liu Q."/>
            <person name="Xin Y.-H."/>
        </authorList>
    </citation>
    <scope>NUCLEOTIDE SEQUENCE</scope>
    <source>
        <strain evidence="2">ZB1P21</strain>
    </source>
</reference>
<keyword evidence="3" id="KW-1185">Reference proteome</keyword>
<dbReference type="Pfam" id="PF12412">
    <property type="entry name" value="DUF3667"/>
    <property type="match status" value="1"/>
</dbReference>
<dbReference type="EMBL" id="JACWMX010000005">
    <property type="protein sequence ID" value="MBD1394149.1"/>
    <property type="molecule type" value="Genomic_DNA"/>
</dbReference>
<evidence type="ECO:0000313" key="3">
    <source>
        <dbReference type="Proteomes" id="UP000619078"/>
    </source>
</evidence>
<feature type="transmembrane region" description="Helical" evidence="1">
    <location>
        <begin position="212"/>
        <end position="236"/>
    </location>
</feature>
<comment type="caution">
    <text evidence="2">The sequence shown here is derived from an EMBL/GenBank/DDBJ whole genome shotgun (WGS) entry which is preliminary data.</text>
</comment>
<feature type="transmembrane region" description="Helical" evidence="1">
    <location>
        <begin position="184"/>
        <end position="205"/>
    </location>
</feature>
<dbReference type="InterPro" id="IPR022134">
    <property type="entry name" value="DUF3667"/>
</dbReference>
<keyword evidence="1" id="KW-1133">Transmembrane helix</keyword>
<keyword evidence="1" id="KW-0812">Transmembrane</keyword>
<protein>
    <submittedName>
        <fullName evidence="2">DUF3667 domain-containing protein</fullName>
    </submittedName>
</protein>
<name>A0A926S3E4_9SPHI</name>
<keyword evidence="1" id="KW-0472">Membrane</keyword>
<organism evidence="2 3">
    <name type="scientific">Mucilaginibacter glaciei</name>
    <dbReference type="NCBI Taxonomy" id="2772109"/>
    <lineage>
        <taxon>Bacteria</taxon>
        <taxon>Pseudomonadati</taxon>
        <taxon>Bacteroidota</taxon>
        <taxon>Sphingobacteriia</taxon>
        <taxon>Sphingobacteriales</taxon>
        <taxon>Sphingobacteriaceae</taxon>
        <taxon>Mucilaginibacter</taxon>
    </lineage>
</organism>
<sequence length="260" mass="30296">MHHQTSPIRTNCANCGTTLAGKHCHECGQKAGVHRLTLHELFHEVWHVFTHTDKGILRLIKDMFTHPVSVYEGYFGGQRKKYFSPVLFFLVTAGILAYLYPHVFDYEDRVTNMHNEFGRAMYHMVKYRALILLPVEALLLWLVFHKRFNLAEVMVFMLFCLGFTYTICIVAMPVYFLLITHKAFIDNTLIIVTYLIILLHGSLVLARKQPAYLLAMVLLVNAFYLMDGFLQLYLLFDDKMLDNQNIHGLDDAIKLMYTFY</sequence>
<proteinExistence type="predicted"/>
<feature type="transmembrane region" description="Helical" evidence="1">
    <location>
        <begin position="156"/>
        <end position="178"/>
    </location>
</feature>
<dbReference type="AlphaFoldDB" id="A0A926S3E4"/>
<gene>
    <name evidence="2" type="ORF">IDJ76_13655</name>
</gene>
<dbReference type="Proteomes" id="UP000619078">
    <property type="component" value="Unassembled WGS sequence"/>
</dbReference>